<dbReference type="PANTHER" id="PTHR13939">
    <property type="entry name" value="NICOTINAMIDE-NUCLEOTIDE AMIDOHYDROLASE PNCC"/>
    <property type="match status" value="1"/>
</dbReference>
<dbReference type="PANTHER" id="PTHR13939:SF0">
    <property type="entry name" value="NMN AMIDOHYDROLASE-LIKE PROTEIN YFAY"/>
    <property type="match status" value="1"/>
</dbReference>
<dbReference type="CDD" id="cd00885">
    <property type="entry name" value="cinA"/>
    <property type="match status" value="1"/>
</dbReference>
<proteinExistence type="inferred from homology"/>
<dbReference type="NCBIfam" id="TIGR00199">
    <property type="entry name" value="PncC_domain"/>
    <property type="match status" value="1"/>
</dbReference>
<accession>A0A7W0C894</accession>
<dbReference type="NCBIfam" id="TIGR00200">
    <property type="entry name" value="cinA_nterm"/>
    <property type="match status" value="1"/>
</dbReference>
<comment type="caution">
    <text evidence="3">The sequence shown here is derived from an EMBL/GenBank/DDBJ whole genome shotgun (WGS) entry which is preliminary data.</text>
</comment>
<protein>
    <recommendedName>
        <fullName evidence="1">CinA-like protein</fullName>
    </recommendedName>
</protein>
<dbReference type="Proteomes" id="UP000525298">
    <property type="component" value="Unassembled WGS sequence"/>
</dbReference>
<dbReference type="NCBIfam" id="NF001813">
    <property type="entry name" value="PRK00549.1"/>
    <property type="match status" value="1"/>
</dbReference>
<dbReference type="EMBL" id="JACDUS010000002">
    <property type="protein sequence ID" value="MBA2880884.1"/>
    <property type="molecule type" value="Genomic_DNA"/>
</dbReference>
<dbReference type="Gene3D" id="3.90.950.20">
    <property type="entry name" value="CinA-like"/>
    <property type="match status" value="1"/>
</dbReference>
<organism evidence="3 4">
    <name type="scientific">Desulfosalsimonas propionicica</name>
    <dbReference type="NCBI Taxonomy" id="332175"/>
    <lineage>
        <taxon>Bacteria</taxon>
        <taxon>Pseudomonadati</taxon>
        <taxon>Thermodesulfobacteriota</taxon>
        <taxon>Desulfobacteria</taxon>
        <taxon>Desulfobacterales</taxon>
        <taxon>Desulfosalsimonadaceae</taxon>
        <taxon>Desulfosalsimonas</taxon>
    </lineage>
</organism>
<dbReference type="GO" id="GO:0016787">
    <property type="term" value="F:hydrolase activity"/>
    <property type="evidence" value="ECO:0007669"/>
    <property type="project" value="UniProtKB-KW"/>
</dbReference>
<dbReference type="Pfam" id="PF02464">
    <property type="entry name" value="CinA"/>
    <property type="match status" value="1"/>
</dbReference>
<reference evidence="3 4" key="1">
    <citation type="submission" date="2020-07" db="EMBL/GenBank/DDBJ databases">
        <title>Genomic Encyclopedia of Type Strains, Phase IV (KMG-IV): sequencing the most valuable type-strain genomes for metagenomic binning, comparative biology and taxonomic classification.</title>
        <authorList>
            <person name="Goeker M."/>
        </authorList>
    </citation>
    <scope>NUCLEOTIDE SEQUENCE [LARGE SCALE GENOMIC DNA]</scope>
    <source>
        <strain evidence="3 4">DSM 17721</strain>
    </source>
</reference>
<dbReference type="InterPro" id="IPR050101">
    <property type="entry name" value="CinA"/>
</dbReference>
<dbReference type="Gene3D" id="3.30.70.2860">
    <property type="match status" value="1"/>
</dbReference>
<feature type="domain" description="MoaB/Mog" evidence="2">
    <location>
        <begin position="4"/>
        <end position="170"/>
    </location>
</feature>
<dbReference type="InterPro" id="IPR001453">
    <property type="entry name" value="MoaB/Mog_dom"/>
</dbReference>
<dbReference type="SUPFAM" id="SSF53218">
    <property type="entry name" value="Molybdenum cofactor biosynthesis proteins"/>
    <property type="match status" value="1"/>
</dbReference>
<dbReference type="InterPro" id="IPR036425">
    <property type="entry name" value="MoaB/Mog-like_dom_sf"/>
</dbReference>
<dbReference type="AlphaFoldDB" id="A0A7W0C894"/>
<evidence type="ECO:0000313" key="3">
    <source>
        <dbReference type="EMBL" id="MBA2880884.1"/>
    </source>
</evidence>
<dbReference type="HAMAP" id="MF_00226_B">
    <property type="entry name" value="CinA_B"/>
    <property type="match status" value="1"/>
</dbReference>
<dbReference type="PIRSF" id="PIRSF006728">
    <property type="entry name" value="CinA"/>
    <property type="match status" value="1"/>
</dbReference>
<comment type="similarity">
    <text evidence="1">Belongs to the CinA family.</text>
</comment>
<evidence type="ECO:0000259" key="2">
    <source>
        <dbReference type="SMART" id="SM00852"/>
    </source>
</evidence>
<evidence type="ECO:0000256" key="1">
    <source>
        <dbReference type="HAMAP-Rule" id="MF_00226"/>
    </source>
</evidence>
<evidence type="ECO:0000313" key="4">
    <source>
        <dbReference type="Proteomes" id="UP000525298"/>
    </source>
</evidence>
<keyword evidence="4" id="KW-1185">Reference proteome</keyword>
<sequence>MIAEIISTGDEVLTGTVVDANAAWIAGRLYETGIAVGRHVCVGDDMERLTDVLAETGQRADIAVVTGGLGPTVDDITASAAARAAGVELERNNEAMAYMEAFFKRFDRPVSDSDAKQALLPQGATPLLNSVGTAPGFTLKMGGCRFFFLPGVPFEMRQMMADHVIASLEADAARKGTGSFYREKRLSLFGLPEAHVNERLADLTGSLDGVKLGMLAEFPVIHVKLAASGTDCSALEAAVSAAADRVRERVGDYVFSETGQRMEEVVGDLLSRQSATLALAESCTGGMIASRITNVAGSSRYFLCSVVTYSNDAKMRMLGVSAHTLETCGAVCEQTAREMAEGASRMANADYAVSVTGIAGPGGGTAEKPVGTVCIGLCGPEQSFARKYKFPFENRMANKRIFAETAFNLLRKTLNT</sequence>
<dbReference type="Pfam" id="PF18146">
    <property type="entry name" value="CinA_KH"/>
    <property type="match status" value="1"/>
</dbReference>
<dbReference type="InterPro" id="IPR008136">
    <property type="entry name" value="CinA_C"/>
</dbReference>
<dbReference type="RefSeq" id="WP_181550535.1">
    <property type="nucleotide sequence ID" value="NZ_JACDUS010000002.1"/>
</dbReference>
<gene>
    <name evidence="3" type="ORF">HNR65_001202</name>
</gene>
<dbReference type="InterPro" id="IPR008135">
    <property type="entry name" value="Competence-induced_CinA"/>
</dbReference>
<name>A0A7W0C894_9BACT</name>
<dbReference type="InterPro" id="IPR036653">
    <property type="entry name" value="CinA-like_C"/>
</dbReference>
<dbReference type="SUPFAM" id="SSF142433">
    <property type="entry name" value="CinA-like"/>
    <property type="match status" value="1"/>
</dbReference>
<keyword evidence="3" id="KW-0378">Hydrolase</keyword>
<dbReference type="SMART" id="SM00852">
    <property type="entry name" value="MoCF_biosynth"/>
    <property type="match status" value="1"/>
</dbReference>
<dbReference type="InterPro" id="IPR041424">
    <property type="entry name" value="CinA_KH"/>
</dbReference>
<dbReference type="Pfam" id="PF00994">
    <property type="entry name" value="MoCF_biosynth"/>
    <property type="match status" value="1"/>
</dbReference>
<dbReference type="Gene3D" id="3.40.980.10">
    <property type="entry name" value="MoaB/Mog-like domain"/>
    <property type="match status" value="1"/>
</dbReference>